<evidence type="ECO:0008006" key="3">
    <source>
        <dbReference type="Google" id="ProtNLM"/>
    </source>
</evidence>
<dbReference type="PANTHER" id="PTHR33621:SF2">
    <property type="entry name" value="RIBOSOMAL L1 DOMAIN-CONTAINING PROTEIN"/>
    <property type="match status" value="1"/>
</dbReference>
<sequence>MDFHRLTRKELQALCKKNRIPANMTNAAMADALISLNQVEGLHEFLNKSETNTSQSPEKLVPGSLQIPCTATRTATRRKVKTSEEKITVCETPMMLSGRERTRAASCLIKEDSQKDGCSMQRVYSTRRSVRLLEKNMVEKGSTEPVMMNALDEVEKKKDDISGLDMQTISDDVREKADDAHIYSGHCLNVSLENKGEYVLGMKMSDKDEAKAEVAVSLLDVKDVAYDEKAIQMRNAIIDGQGSDFSVEVIKKENNFNKDMEPMTEDLSANEDAGSAFAVEVINKLNNLNKDMEPMTEDLSANEDSGSAFAVEVINKENNLNKDMEPMTEDHSANEDAGSAFSVEVINKENNLNKDMESMTEDLSANEDTGSAFAVEVINKENINNSRRKVDPKEARNKEITIDADILDSVSLRKLTKMLKNCLQITNNAKENKKVHKEPVWKRPALQTMPQNIMPAKDEMGN</sequence>
<dbReference type="Proteomes" id="UP000187406">
    <property type="component" value="Unassembled WGS sequence"/>
</dbReference>
<name>A0A1Q3CP43_CEPFO</name>
<comment type="caution">
    <text evidence="1">The sequence shown here is derived from an EMBL/GenBank/DDBJ whole genome shotgun (WGS) entry which is preliminary data.</text>
</comment>
<dbReference type="AlphaFoldDB" id="A0A1Q3CP43"/>
<evidence type="ECO:0000313" key="2">
    <source>
        <dbReference type="Proteomes" id="UP000187406"/>
    </source>
</evidence>
<accession>A0A1Q3CP43</accession>
<dbReference type="PANTHER" id="PTHR33621">
    <property type="entry name" value="ASPARTIC/GLUTAMIC ACID-RICH PROTEIN"/>
    <property type="match status" value="1"/>
</dbReference>
<keyword evidence="2" id="KW-1185">Reference proteome</keyword>
<evidence type="ECO:0000313" key="1">
    <source>
        <dbReference type="EMBL" id="GAV81997.1"/>
    </source>
</evidence>
<organism evidence="1 2">
    <name type="scientific">Cephalotus follicularis</name>
    <name type="common">Albany pitcher plant</name>
    <dbReference type="NCBI Taxonomy" id="3775"/>
    <lineage>
        <taxon>Eukaryota</taxon>
        <taxon>Viridiplantae</taxon>
        <taxon>Streptophyta</taxon>
        <taxon>Embryophyta</taxon>
        <taxon>Tracheophyta</taxon>
        <taxon>Spermatophyta</taxon>
        <taxon>Magnoliopsida</taxon>
        <taxon>eudicotyledons</taxon>
        <taxon>Gunneridae</taxon>
        <taxon>Pentapetalae</taxon>
        <taxon>rosids</taxon>
        <taxon>fabids</taxon>
        <taxon>Oxalidales</taxon>
        <taxon>Cephalotaceae</taxon>
        <taxon>Cephalotus</taxon>
    </lineage>
</organism>
<gene>
    <name evidence="1" type="ORF">CFOL_v3_25450</name>
</gene>
<protein>
    <recommendedName>
        <fullName evidence="3">SAP domain-containing protein</fullName>
    </recommendedName>
</protein>
<proteinExistence type="predicted"/>
<reference evidence="2" key="1">
    <citation type="submission" date="2016-04" db="EMBL/GenBank/DDBJ databases">
        <title>Cephalotus genome sequencing.</title>
        <authorList>
            <person name="Fukushima K."/>
            <person name="Hasebe M."/>
            <person name="Fang X."/>
        </authorList>
    </citation>
    <scope>NUCLEOTIDE SEQUENCE [LARGE SCALE GENOMIC DNA]</scope>
    <source>
        <strain evidence="2">cv. St1</strain>
    </source>
</reference>
<dbReference type="InParanoid" id="A0A1Q3CP43"/>
<dbReference type="STRING" id="3775.A0A1Q3CP43"/>
<dbReference type="OrthoDB" id="1916794at2759"/>
<dbReference type="EMBL" id="BDDD01002536">
    <property type="protein sequence ID" value="GAV81997.1"/>
    <property type="molecule type" value="Genomic_DNA"/>
</dbReference>